<feature type="signal peptide" evidence="7">
    <location>
        <begin position="1"/>
        <end position="20"/>
    </location>
</feature>
<evidence type="ECO:0000256" key="7">
    <source>
        <dbReference type="SAM" id="SignalP"/>
    </source>
</evidence>
<dbReference type="PROSITE" id="PS51007">
    <property type="entry name" value="CYTC"/>
    <property type="match status" value="1"/>
</dbReference>
<keyword evidence="3 6" id="KW-0479">Metal-binding</keyword>
<keyword evidence="5 6" id="KW-0408">Iron</keyword>
<sequence length="139" mass="14682">MKFILIIAAAIMFASCGAGTGETEASDSANATQDLINTGSAIGSDTGNINAGGKLIAANDCLTCHQIDKKSIGPSYRQIAEKYDLNQGNIENLATAVIKGSRGLWGNAAMTPHPRLTNDEAEAMCRYILSLRNYADTLK</sequence>
<proteinExistence type="predicted"/>
<dbReference type="Proteomes" id="UP000199031">
    <property type="component" value="Unassembled WGS sequence"/>
</dbReference>
<dbReference type="PRINTS" id="PR00606">
    <property type="entry name" value="CYTCHROMECID"/>
</dbReference>
<dbReference type="STRING" id="1465490.SAMN05444277_101337"/>
<dbReference type="RefSeq" id="WP_090653857.1">
    <property type="nucleotide sequence ID" value="NZ_FOXQ01000001.1"/>
</dbReference>
<evidence type="ECO:0000256" key="4">
    <source>
        <dbReference type="ARBA" id="ARBA00022982"/>
    </source>
</evidence>
<comment type="PTM">
    <text evidence="6">Binds 1 heme c group covalently per subunit.</text>
</comment>
<evidence type="ECO:0000256" key="2">
    <source>
        <dbReference type="ARBA" id="ARBA00022617"/>
    </source>
</evidence>
<dbReference type="GO" id="GO:0005506">
    <property type="term" value="F:iron ion binding"/>
    <property type="evidence" value="ECO:0007669"/>
    <property type="project" value="InterPro"/>
</dbReference>
<evidence type="ECO:0000259" key="8">
    <source>
        <dbReference type="PROSITE" id="PS51007"/>
    </source>
</evidence>
<evidence type="ECO:0000256" key="1">
    <source>
        <dbReference type="ARBA" id="ARBA00022448"/>
    </source>
</evidence>
<evidence type="ECO:0000313" key="9">
    <source>
        <dbReference type="EMBL" id="SFP60005.1"/>
    </source>
</evidence>
<accession>A0A1I5RN95</accession>
<dbReference type="PROSITE" id="PS51257">
    <property type="entry name" value="PROKAR_LIPOPROTEIN"/>
    <property type="match status" value="1"/>
</dbReference>
<dbReference type="OrthoDB" id="9814063at2"/>
<dbReference type="Pfam" id="PF00034">
    <property type="entry name" value="Cytochrom_C"/>
    <property type="match status" value="1"/>
</dbReference>
<feature type="binding site" description="covalent" evidence="6">
    <location>
        <position position="65"/>
    </location>
    <ligand>
        <name>heme c</name>
        <dbReference type="ChEBI" id="CHEBI:61717"/>
    </ligand>
</feature>
<protein>
    <submittedName>
        <fullName evidence="9">Cytochrome c</fullName>
    </submittedName>
</protein>
<keyword evidence="1" id="KW-0813">Transport</keyword>
<keyword evidence="10" id="KW-1185">Reference proteome</keyword>
<dbReference type="InterPro" id="IPR002324">
    <property type="entry name" value="Cyt_c_ID"/>
</dbReference>
<evidence type="ECO:0000313" key="10">
    <source>
        <dbReference type="Proteomes" id="UP000199031"/>
    </source>
</evidence>
<dbReference type="EMBL" id="FOXQ01000001">
    <property type="protein sequence ID" value="SFP60005.1"/>
    <property type="molecule type" value="Genomic_DNA"/>
</dbReference>
<feature type="binding site" description="covalent" evidence="6">
    <location>
        <position position="110"/>
    </location>
    <ligand>
        <name>heme c</name>
        <dbReference type="ChEBI" id="CHEBI:61717"/>
    </ligand>
</feature>
<dbReference type="GO" id="GO:0009055">
    <property type="term" value="F:electron transfer activity"/>
    <property type="evidence" value="ECO:0007669"/>
    <property type="project" value="InterPro"/>
</dbReference>
<organism evidence="9 10">
    <name type="scientific">Parafilimonas terrae</name>
    <dbReference type="NCBI Taxonomy" id="1465490"/>
    <lineage>
        <taxon>Bacteria</taxon>
        <taxon>Pseudomonadati</taxon>
        <taxon>Bacteroidota</taxon>
        <taxon>Chitinophagia</taxon>
        <taxon>Chitinophagales</taxon>
        <taxon>Chitinophagaceae</taxon>
        <taxon>Parafilimonas</taxon>
    </lineage>
</organism>
<keyword evidence="7" id="KW-0732">Signal</keyword>
<reference evidence="9 10" key="1">
    <citation type="submission" date="2016-10" db="EMBL/GenBank/DDBJ databases">
        <authorList>
            <person name="de Groot N.N."/>
        </authorList>
    </citation>
    <scope>NUCLEOTIDE SEQUENCE [LARGE SCALE GENOMIC DNA]</scope>
    <source>
        <strain evidence="9 10">DSM 28286</strain>
    </source>
</reference>
<dbReference type="Gene3D" id="1.10.760.10">
    <property type="entry name" value="Cytochrome c-like domain"/>
    <property type="match status" value="1"/>
</dbReference>
<dbReference type="InterPro" id="IPR009056">
    <property type="entry name" value="Cyt_c-like_dom"/>
</dbReference>
<dbReference type="GO" id="GO:0020037">
    <property type="term" value="F:heme binding"/>
    <property type="evidence" value="ECO:0007669"/>
    <property type="project" value="InterPro"/>
</dbReference>
<feature type="chain" id="PRO_5011595835" evidence="7">
    <location>
        <begin position="21"/>
        <end position="139"/>
    </location>
</feature>
<keyword evidence="2 6" id="KW-0349">Heme</keyword>
<feature type="binding site" description="covalent" evidence="6">
    <location>
        <position position="61"/>
    </location>
    <ligand>
        <name>heme c</name>
        <dbReference type="ChEBI" id="CHEBI:61717"/>
    </ligand>
</feature>
<evidence type="ECO:0000256" key="6">
    <source>
        <dbReference type="PIRSR" id="PIRSR602324-1"/>
    </source>
</evidence>
<feature type="domain" description="Cytochrome c" evidence="8">
    <location>
        <begin position="47"/>
        <end position="132"/>
    </location>
</feature>
<dbReference type="SUPFAM" id="SSF46626">
    <property type="entry name" value="Cytochrome c"/>
    <property type="match status" value="1"/>
</dbReference>
<dbReference type="AlphaFoldDB" id="A0A1I5RN95"/>
<dbReference type="InterPro" id="IPR036909">
    <property type="entry name" value="Cyt_c-like_dom_sf"/>
</dbReference>
<keyword evidence="4" id="KW-0249">Electron transport</keyword>
<evidence type="ECO:0000256" key="5">
    <source>
        <dbReference type="ARBA" id="ARBA00023004"/>
    </source>
</evidence>
<gene>
    <name evidence="9" type="ORF">SAMN05444277_101337</name>
</gene>
<evidence type="ECO:0000256" key="3">
    <source>
        <dbReference type="ARBA" id="ARBA00022723"/>
    </source>
</evidence>
<name>A0A1I5RN95_9BACT</name>